<name>A0A545TDS1_9GAMM</name>
<keyword evidence="12" id="KW-1185">Reference proteome</keyword>
<evidence type="ECO:0000313" key="11">
    <source>
        <dbReference type="EMBL" id="TQV75365.1"/>
    </source>
</evidence>
<dbReference type="InterPro" id="IPR002898">
    <property type="entry name" value="MotA_ExbB_proton_chnl"/>
</dbReference>
<feature type="transmembrane region" description="Helical" evidence="8">
    <location>
        <begin position="182"/>
        <end position="204"/>
    </location>
</feature>
<dbReference type="InterPro" id="IPR046786">
    <property type="entry name" value="MotA_N"/>
</dbReference>
<comment type="caution">
    <text evidence="11">The sequence shown here is derived from an EMBL/GenBank/DDBJ whole genome shotgun (WGS) entry which is preliminary data.</text>
</comment>
<keyword evidence="11" id="KW-0969">Cilium</keyword>
<dbReference type="PANTHER" id="PTHR30433:SF3">
    <property type="entry name" value="MOTILITY PROTEIN A"/>
    <property type="match status" value="1"/>
</dbReference>
<dbReference type="GO" id="GO:0071978">
    <property type="term" value="P:bacterial-type flagellum-dependent swarming motility"/>
    <property type="evidence" value="ECO:0007669"/>
    <property type="project" value="InterPro"/>
</dbReference>
<protein>
    <submittedName>
        <fullName evidence="11">Flagellar motor protein</fullName>
    </submittedName>
</protein>
<dbReference type="OrthoDB" id="9806929at2"/>
<dbReference type="InterPro" id="IPR047055">
    <property type="entry name" value="MotA-like"/>
</dbReference>
<evidence type="ECO:0000256" key="1">
    <source>
        <dbReference type="ARBA" id="ARBA00004651"/>
    </source>
</evidence>
<feature type="domain" description="MotA/TolQ/ExbB proton channel" evidence="9">
    <location>
        <begin position="101"/>
        <end position="220"/>
    </location>
</feature>
<dbReference type="Proteomes" id="UP000317839">
    <property type="component" value="Unassembled WGS sequence"/>
</dbReference>
<comment type="subcellular location">
    <subcellularLocation>
        <location evidence="1">Cell membrane</location>
        <topology evidence="1">Multi-pass membrane protein</topology>
    </subcellularLocation>
    <subcellularLocation>
        <location evidence="7">Membrane</location>
        <topology evidence="7">Multi-pass membrane protein</topology>
    </subcellularLocation>
</comment>
<evidence type="ECO:0000256" key="3">
    <source>
        <dbReference type="ARBA" id="ARBA00022692"/>
    </source>
</evidence>
<keyword evidence="7" id="KW-0813">Transport</keyword>
<dbReference type="Pfam" id="PF01618">
    <property type="entry name" value="MotA_ExbB"/>
    <property type="match status" value="1"/>
</dbReference>
<keyword evidence="3 8" id="KW-0812">Transmembrane</keyword>
<dbReference type="GO" id="GO:0006935">
    <property type="term" value="P:chemotaxis"/>
    <property type="evidence" value="ECO:0007669"/>
    <property type="project" value="InterPro"/>
</dbReference>
<evidence type="ECO:0000256" key="2">
    <source>
        <dbReference type="ARBA" id="ARBA00022475"/>
    </source>
</evidence>
<organism evidence="11 12">
    <name type="scientific">Aliikangiella marina</name>
    <dbReference type="NCBI Taxonomy" id="1712262"/>
    <lineage>
        <taxon>Bacteria</taxon>
        <taxon>Pseudomonadati</taxon>
        <taxon>Pseudomonadota</taxon>
        <taxon>Gammaproteobacteria</taxon>
        <taxon>Oceanospirillales</taxon>
        <taxon>Pleioneaceae</taxon>
        <taxon>Aliikangiella</taxon>
    </lineage>
</organism>
<dbReference type="Pfam" id="PF20560">
    <property type="entry name" value="MotA_N"/>
    <property type="match status" value="1"/>
</dbReference>
<evidence type="ECO:0000313" key="12">
    <source>
        <dbReference type="Proteomes" id="UP000317839"/>
    </source>
</evidence>
<dbReference type="RefSeq" id="WP_142941980.1">
    <property type="nucleotide sequence ID" value="NZ_VIKR01000002.1"/>
</dbReference>
<dbReference type="AlphaFoldDB" id="A0A545TDS1"/>
<keyword evidence="11" id="KW-0282">Flagellum</keyword>
<keyword evidence="7" id="KW-0653">Protein transport</keyword>
<evidence type="ECO:0000259" key="9">
    <source>
        <dbReference type="Pfam" id="PF01618"/>
    </source>
</evidence>
<evidence type="ECO:0000256" key="5">
    <source>
        <dbReference type="ARBA" id="ARBA00022989"/>
    </source>
</evidence>
<evidence type="ECO:0000256" key="8">
    <source>
        <dbReference type="SAM" id="Phobius"/>
    </source>
</evidence>
<evidence type="ECO:0000256" key="7">
    <source>
        <dbReference type="RuleBase" id="RU004057"/>
    </source>
</evidence>
<accession>A0A545TDS1</accession>
<keyword evidence="5 8" id="KW-1133">Transmembrane helix</keyword>
<sequence length="247" mass="26467">MDRLTIFGLFIAVLAIFGGQVIEGGSIDALLDWAAFIIVVGGSVGAVMVQSHASTFGKAMKIFKWVFNPPVPPVEEGVTRITAWSNLARREGLLGLEKNIDDSIDPFILKGLNMLVDGNDADAIRTALFVELDVNDKELLKAAKVFESMGGYSPTLGIVGAVLGLIHVMGNLSNPELLGSGIATAFVATIYGVGFANLFFIPVYHKLRAVIAQQSQYREMIIEGISGIADGENPRVIEGRLTGYIVK</sequence>
<dbReference type="EMBL" id="VIKR01000002">
    <property type="protein sequence ID" value="TQV75365.1"/>
    <property type="molecule type" value="Genomic_DNA"/>
</dbReference>
<evidence type="ECO:0000256" key="6">
    <source>
        <dbReference type="ARBA" id="ARBA00023136"/>
    </source>
</evidence>
<feature type="domain" description="Motility protein A N-terminal" evidence="10">
    <location>
        <begin position="6"/>
        <end position="70"/>
    </location>
</feature>
<proteinExistence type="inferred from homology"/>
<evidence type="ECO:0000256" key="4">
    <source>
        <dbReference type="ARBA" id="ARBA00022779"/>
    </source>
</evidence>
<keyword evidence="2" id="KW-1003">Cell membrane</keyword>
<keyword evidence="11" id="KW-0966">Cell projection</keyword>
<feature type="transmembrane region" description="Helical" evidence="8">
    <location>
        <begin position="34"/>
        <end position="53"/>
    </location>
</feature>
<comment type="similarity">
    <text evidence="7">Belongs to the exbB/tolQ family.</text>
</comment>
<evidence type="ECO:0000259" key="10">
    <source>
        <dbReference type="Pfam" id="PF20560"/>
    </source>
</evidence>
<dbReference type="NCBIfam" id="NF006583">
    <property type="entry name" value="PRK09109.1"/>
    <property type="match status" value="1"/>
</dbReference>
<dbReference type="GO" id="GO:0005886">
    <property type="term" value="C:plasma membrane"/>
    <property type="evidence" value="ECO:0007669"/>
    <property type="project" value="UniProtKB-SubCell"/>
</dbReference>
<gene>
    <name evidence="11" type="ORF">FLL45_10565</name>
</gene>
<reference evidence="11 12" key="1">
    <citation type="submission" date="2019-06" db="EMBL/GenBank/DDBJ databases">
        <title>Draft genome of Aliikangiella marina GYP-15.</title>
        <authorList>
            <person name="Wang G."/>
        </authorList>
    </citation>
    <scope>NUCLEOTIDE SEQUENCE [LARGE SCALE GENOMIC DNA]</scope>
    <source>
        <strain evidence="11 12">GYP-15</strain>
    </source>
</reference>
<feature type="transmembrane region" description="Helical" evidence="8">
    <location>
        <begin position="151"/>
        <end position="170"/>
    </location>
</feature>
<dbReference type="PANTHER" id="PTHR30433">
    <property type="entry name" value="CHEMOTAXIS PROTEIN MOTA"/>
    <property type="match status" value="1"/>
</dbReference>
<keyword evidence="6 8" id="KW-0472">Membrane</keyword>
<dbReference type="GO" id="GO:0015031">
    <property type="term" value="P:protein transport"/>
    <property type="evidence" value="ECO:0007669"/>
    <property type="project" value="UniProtKB-KW"/>
</dbReference>
<keyword evidence="4" id="KW-0283">Flagellar rotation</keyword>